<reference evidence="2 3" key="1">
    <citation type="submission" date="2020-07" db="EMBL/GenBank/DDBJ databases">
        <authorList>
            <person name="Hilgarth M."/>
            <person name="Werum V."/>
            <person name="Vogel R.F."/>
        </authorList>
    </citation>
    <scope>NUCLEOTIDE SEQUENCE [LARGE SCALE GENOMIC DNA]</scope>
    <source>
        <strain evidence="2 3">DSM 28961</strain>
    </source>
</reference>
<dbReference type="InterPro" id="IPR001173">
    <property type="entry name" value="Glyco_trans_2-like"/>
</dbReference>
<keyword evidence="3" id="KW-1185">Reference proteome</keyword>
<accession>A0A7V8SJX9</accession>
<dbReference type="Pfam" id="PF00535">
    <property type="entry name" value="Glycos_transf_2"/>
    <property type="match status" value="1"/>
</dbReference>
<dbReference type="InterPro" id="IPR029044">
    <property type="entry name" value="Nucleotide-diphossugar_trans"/>
</dbReference>
<evidence type="ECO:0000313" key="2">
    <source>
        <dbReference type="EMBL" id="MBA0016756.1"/>
    </source>
</evidence>
<feature type="domain" description="Glycosyltransferase 2-like" evidence="1">
    <location>
        <begin position="2"/>
        <end position="77"/>
    </location>
</feature>
<sequence>MNSGVAITRNKALPYIKGELVSFMDPDDMLSPETIENVYKFYQKHKGSTDVVSIPLEFFGDKKGQHPLNYKYEKTQLVDLYKNPSFIQLSSSSAFIAQDKFTKDKLKFPEDVIVSEDFLLLNEIIADKMTLGVVKESLYMYRKHGKSALDTIIDKKENYVPRVENLLSILHKARAKFGFIPKYYQWAVCYDLMWLLKVPKKNAKLLSSDEIAEYQFIIDEILLLIDYDIINSCKHANYWIKKYYLAYKLKQSNAVSLNMGMHVSDSTILYEKRDITLNLVGAEKNEVGIRLFGNLLYPSDFERFANARLIINEKYYYFNLRLNDKLSDKTLSENYRTHFFFTVDIPLSENMLNEVILFEAFNGQDWIIPVRTFGKFLSLNPARQFSRTIIDDNYDLVLDNKKLKISNQKEKNNLKVNQFLQTVDFKLFRYYQDIISKKTKPIWLISDRINVGGDNGQALFEYVVKNHPEIDVYFVVDQFSETFNELSKIGHVVAYGSIKHHALGLAADRLISSHADDFVIKFLPNNLKAFYMLFIGKYVFLQHGIALGIDLSTWCFKNAKNFSAFILSSKREFEVNGISSLPDFDYEEKVWKLTGLPRYDLLMEKQNSKTEKEKVILFMPTWRKELVSNFNAISGQYPYSSKFKESDYYQITNDLLNSEKLIQVLKEKNYRMKFVSHPSLKHQDSDYALEEGVVSFTTEKYVDLLVQGDILITDFSSVHYDFAYLKKPVYYLDINNEQDALTHLAESYDFEAKLPFGEKFETVDALVDVLVSKIETDSLVMPLKYQKVVDEIFEYHDTNNCKRVYEAIQNI</sequence>
<dbReference type="Gene3D" id="3.90.550.10">
    <property type="entry name" value="Spore Coat Polysaccharide Biosynthesis Protein SpsA, Chain A"/>
    <property type="match status" value="1"/>
</dbReference>
<evidence type="ECO:0000313" key="3">
    <source>
        <dbReference type="Proteomes" id="UP000530186"/>
    </source>
</evidence>
<protein>
    <submittedName>
        <fullName evidence="2">CDP-glycerol glycerophosphotransferase family protein</fullName>
    </submittedName>
</protein>
<dbReference type="SUPFAM" id="SSF53756">
    <property type="entry name" value="UDP-Glycosyltransferase/glycogen phosphorylase"/>
    <property type="match status" value="1"/>
</dbReference>
<gene>
    <name evidence="2" type="ORF">HZR21_06360</name>
</gene>
<proteinExistence type="predicted"/>
<dbReference type="EMBL" id="JACBNY010000009">
    <property type="protein sequence ID" value="MBA0016756.1"/>
    <property type="molecule type" value="Genomic_DNA"/>
</dbReference>
<dbReference type="GO" id="GO:0016020">
    <property type="term" value="C:membrane"/>
    <property type="evidence" value="ECO:0007669"/>
    <property type="project" value="InterPro"/>
</dbReference>
<comment type="caution">
    <text evidence="2">The sequence shown here is derived from an EMBL/GenBank/DDBJ whole genome shotgun (WGS) entry which is preliminary data.</text>
</comment>
<dbReference type="Proteomes" id="UP000530186">
    <property type="component" value="Unassembled WGS sequence"/>
</dbReference>
<dbReference type="GO" id="GO:0047355">
    <property type="term" value="F:CDP-glycerol glycerophosphotransferase activity"/>
    <property type="evidence" value="ECO:0007669"/>
    <property type="project" value="InterPro"/>
</dbReference>
<dbReference type="CDD" id="cd00761">
    <property type="entry name" value="Glyco_tranf_GTA_type"/>
    <property type="match status" value="1"/>
</dbReference>
<dbReference type="Pfam" id="PF04464">
    <property type="entry name" value="Glyphos_transf"/>
    <property type="match status" value="1"/>
</dbReference>
<name>A0A7V8SJX9_9LACT</name>
<organism evidence="2 3">
    <name type="scientific">Pseudolactococcus laudensis</name>
    <dbReference type="NCBI Taxonomy" id="1494461"/>
    <lineage>
        <taxon>Bacteria</taxon>
        <taxon>Bacillati</taxon>
        <taxon>Bacillota</taxon>
        <taxon>Bacilli</taxon>
        <taxon>Lactobacillales</taxon>
        <taxon>Streptococcaceae</taxon>
        <taxon>Pseudolactococcus</taxon>
    </lineage>
</organism>
<dbReference type="InterPro" id="IPR051612">
    <property type="entry name" value="Teichoic_Acid_Biosynth"/>
</dbReference>
<dbReference type="PANTHER" id="PTHR37316">
    <property type="entry name" value="TEICHOIC ACID GLYCEROL-PHOSPHATE PRIMASE"/>
    <property type="match status" value="1"/>
</dbReference>
<dbReference type="SUPFAM" id="SSF53448">
    <property type="entry name" value="Nucleotide-diphospho-sugar transferases"/>
    <property type="match status" value="1"/>
</dbReference>
<dbReference type="Gene3D" id="3.40.50.12580">
    <property type="match status" value="1"/>
</dbReference>
<keyword evidence="2" id="KW-0808">Transferase</keyword>
<dbReference type="AlphaFoldDB" id="A0A7V8SJX9"/>
<dbReference type="InterPro" id="IPR007554">
    <property type="entry name" value="Glycerophosphate_synth"/>
</dbReference>
<dbReference type="InterPro" id="IPR043148">
    <property type="entry name" value="TagF_C"/>
</dbReference>
<dbReference type="RefSeq" id="WP_180746933.1">
    <property type="nucleotide sequence ID" value="NZ_CBCRWQ010000010.1"/>
</dbReference>
<dbReference type="GeneID" id="303196199"/>
<dbReference type="PANTHER" id="PTHR37316:SF3">
    <property type="entry name" value="TEICHOIC ACID GLYCEROL-PHOSPHATE TRANSFERASE"/>
    <property type="match status" value="1"/>
</dbReference>
<evidence type="ECO:0000259" key="1">
    <source>
        <dbReference type="Pfam" id="PF00535"/>
    </source>
</evidence>